<organism evidence="3 4">
    <name type="scientific">Antrihabitans cavernicola</name>
    <dbReference type="NCBI Taxonomy" id="2495913"/>
    <lineage>
        <taxon>Bacteria</taxon>
        <taxon>Bacillati</taxon>
        <taxon>Actinomycetota</taxon>
        <taxon>Actinomycetes</taxon>
        <taxon>Mycobacteriales</taxon>
        <taxon>Nocardiaceae</taxon>
        <taxon>Antrihabitans</taxon>
    </lineage>
</organism>
<dbReference type="AlphaFoldDB" id="A0A5A7SED7"/>
<feature type="chain" id="PRO_5022957013" description="Large secreted protein" evidence="2">
    <location>
        <begin position="25"/>
        <end position="145"/>
    </location>
</feature>
<feature type="region of interest" description="Disordered" evidence="1">
    <location>
        <begin position="28"/>
        <end position="50"/>
    </location>
</feature>
<evidence type="ECO:0000256" key="2">
    <source>
        <dbReference type="SAM" id="SignalP"/>
    </source>
</evidence>
<feature type="signal peptide" evidence="2">
    <location>
        <begin position="1"/>
        <end position="24"/>
    </location>
</feature>
<evidence type="ECO:0000313" key="3">
    <source>
        <dbReference type="EMBL" id="KAA0023769.1"/>
    </source>
</evidence>
<name>A0A5A7SED7_9NOCA</name>
<evidence type="ECO:0000313" key="4">
    <source>
        <dbReference type="Proteomes" id="UP000322244"/>
    </source>
</evidence>
<dbReference type="EMBL" id="VLNY01000002">
    <property type="protein sequence ID" value="KAA0023769.1"/>
    <property type="molecule type" value="Genomic_DNA"/>
</dbReference>
<dbReference type="PROSITE" id="PS51257">
    <property type="entry name" value="PROKAR_LIPOPROTEIN"/>
    <property type="match status" value="1"/>
</dbReference>
<proteinExistence type="predicted"/>
<dbReference type="OrthoDB" id="3383849at2"/>
<dbReference type="Proteomes" id="UP000322244">
    <property type="component" value="Unassembled WGS sequence"/>
</dbReference>
<gene>
    <name evidence="3" type="ORF">FOY51_03955</name>
</gene>
<sequence>MRRIATALLTPGLLLVALAGCATAGTALPAPGSSSPSPDRPASDGGIAFTPNPTIVNPHPLAFQSWNPAGEHGERVALHFTIGSPSCYGVDGNVVSETDTTVTVDLRSGSLPEAAGKMCSMIAVFGTVELPLQASLGTRNVITDR</sequence>
<feature type="compositionally biased region" description="Low complexity" evidence="1">
    <location>
        <begin position="28"/>
        <end position="37"/>
    </location>
</feature>
<evidence type="ECO:0000256" key="1">
    <source>
        <dbReference type="SAM" id="MobiDB-lite"/>
    </source>
</evidence>
<evidence type="ECO:0008006" key="5">
    <source>
        <dbReference type="Google" id="ProtNLM"/>
    </source>
</evidence>
<accession>A0A5A7SED7</accession>
<dbReference type="RefSeq" id="WP_149428928.1">
    <property type="nucleotide sequence ID" value="NZ_VLNY01000002.1"/>
</dbReference>
<comment type="caution">
    <text evidence="3">The sequence shown here is derived from an EMBL/GenBank/DDBJ whole genome shotgun (WGS) entry which is preliminary data.</text>
</comment>
<keyword evidence="2" id="KW-0732">Signal</keyword>
<protein>
    <recommendedName>
        <fullName evidence="5">Large secreted protein</fullName>
    </recommendedName>
</protein>
<reference evidence="3 4" key="1">
    <citation type="submission" date="2019-07" db="EMBL/GenBank/DDBJ databases">
        <title>Rhodococcus cavernicolus sp. nov., isolated from a cave.</title>
        <authorList>
            <person name="Lee S.D."/>
        </authorList>
    </citation>
    <scope>NUCLEOTIDE SEQUENCE [LARGE SCALE GENOMIC DNA]</scope>
    <source>
        <strain evidence="3 4">C1-24</strain>
    </source>
</reference>
<keyword evidence="4" id="KW-1185">Reference proteome</keyword>